<feature type="domain" description="DUF7657" evidence="2">
    <location>
        <begin position="8"/>
        <end position="388"/>
    </location>
</feature>
<feature type="transmembrane region" description="Helical" evidence="1">
    <location>
        <begin position="300"/>
        <end position="320"/>
    </location>
</feature>
<feature type="transmembrane region" description="Helical" evidence="1">
    <location>
        <begin position="112"/>
        <end position="131"/>
    </location>
</feature>
<dbReference type="Pfam" id="PF24677">
    <property type="entry name" value="DUF7657"/>
    <property type="match status" value="1"/>
</dbReference>
<sequence length="731" mass="82417">MKKKYLYLLAILCCGVIYVSQCWSPSSYGLVLRQIGVEDTGIVFGEPRPIRSDEWGVVTPFTQATVNNDFERYNKTSFYGEDLRINYGLPIFDWGLLFKPSMWGYLILAPEYAYSLHWFVMLAAFIVGYALLFEKLGLGRAQALLLSVCLYFTGFTQFWWNEKGPIFAIFPWVVLVLLSRFSVAARLGLFYWLGTTWLLTNFYPPLIISLAFVGVLLVLALGRDWLTPLRLLPLMLASAAASITAVLYLKDYLLRSASTIYPGMRSMVGGSVPWQEWWTQFFPFATFDWRYESVITGQNICEVGVAGSAIILMVICFLNYQKLRDVVFERGTVRFSLIVLGVGYLLMTAWMLLPLPAWLGRLLLWNSVQPERMEYAAGFVLLMFVAILGKVVGVRVTTGRFAVYLVLVVSGWLLIKGDSFRFDAGTMLRLSNDLVVIPVLATVLFFNRRWRIDQYTILIIAAAISSTIVLFGFNPIQSSKSFFVRHDTNFIKELDSEVQGTLGSLVFSDMPGATLNGLGYASVSHVTPIPMLEFWRKKYSDMKEEDFLAIFNRYAHIRLIPEKAPRLLQADAIGVPMADFRRDWVEISVSTTGDAAPLWLQQSQKMSGEIFPDRSGVVQMISVFIGNGNNSSDGVLSLKVCGAAGCTDASRKLAESIDNAFLRFNLTSPISVEKDQPVRYEFYWEHGQKPVAFWTYPKVSGQVTIQVNGVPGSLVPRFRLRYNSDESLSAK</sequence>
<name>C1DRS7_AZOVD</name>
<dbReference type="EMBL" id="CP001157">
    <property type="protein sequence ID" value="ACO77815.1"/>
    <property type="molecule type" value="Genomic_DNA"/>
</dbReference>
<dbReference type="EnsemblBacteria" id="ACO77815">
    <property type="protein sequence ID" value="ACO77815"/>
    <property type="gene ID" value="Avin_16000"/>
</dbReference>
<evidence type="ECO:0000259" key="2">
    <source>
        <dbReference type="Pfam" id="PF24677"/>
    </source>
</evidence>
<dbReference type="Proteomes" id="UP000002424">
    <property type="component" value="Chromosome"/>
</dbReference>
<dbReference type="RefSeq" id="WP_012700230.1">
    <property type="nucleotide sequence ID" value="NC_012560.1"/>
</dbReference>
<evidence type="ECO:0000313" key="3">
    <source>
        <dbReference type="EMBL" id="ACO77815.1"/>
    </source>
</evidence>
<proteinExistence type="predicted"/>
<dbReference type="AlphaFoldDB" id="C1DRS7"/>
<protein>
    <recommendedName>
        <fullName evidence="2">DUF7657 domain-containing protein</fullName>
    </recommendedName>
</protein>
<dbReference type="eggNOG" id="ENOG502Z7Q8">
    <property type="taxonomic scope" value="Bacteria"/>
</dbReference>
<feature type="transmembrane region" description="Helical" evidence="1">
    <location>
        <begin position="143"/>
        <end position="160"/>
    </location>
</feature>
<keyword evidence="1" id="KW-0812">Transmembrane</keyword>
<dbReference type="HOGENOM" id="CLU_397873_0_0_6"/>
<dbReference type="OrthoDB" id="6053736at2"/>
<keyword evidence="1" id="KW-0472">Membrane</keyword>
<feature type="transmembrane region" description="Helical" evidence="1">
    <location>
        <begin position="452"/>
        <end position="473"/>
    </location>
</feature>
<evidence type="ECO:0000256" key="1">
    <source>
        <dbReference type="SAM" id="Phobius"/>
    </source>
</evidence>
<feature type="transmembrane region" description="Helical" evidence="1">
    <location>
        <begin position="228"/>
        <end position="249"/>
    </location>
</feature>
<gene>
    <name evidence="3" type="ordered locus">Avin_16000</name>
</gene>
<evidence type="ECO:0000313" key="4">
    <source>
        <dbReference type="Proteomes" id="UP000002424"/>
    </source>
</evidence>
<feature type="transmembrane region" description="Helical" evidence="1">
    <location>
        <begin position="398"/>
        <end position="415"/>
    </location>
</feature>
<dbReference type="InterPro" id="IPR056074">
    <property type="entry name" value="DUF7657"/>
</dbReference>
<dbReference type="STRING" id="322710.Avin_16000"/>
<feature type="transmembrane region" description="Helical" evidence="1">
    <location>
        <begin position="374"/>
        <end position="392"/>
    </location>
</feature>
<organism evidence="3 4">
    <name type="scientific">Azotobacter vinelandii (strain DJ / ATCC BAA-1303)</name>
    <dbReference type="NCBI Taxonomy" id="322710"/>
    <lineage>
        <taxon>Bacteria</taxon>
        <taxon>Pseudomonadati</taxon>
        <taxon>Pseudomonadota</taxon>
        <taxon>Gammaproteobacteria</taxon>
        <taxon>Pseudomonadales</taxon>
        <taxon>Pseudomonadaceae</taxon>
        <taxon>Azotobacter</taxon>
    </lineage>
</organism>
<feature type="transmembrane region" description="Helical" evidence="1">
    <location>
        <begin position="332"/>
        <end position="353"/>
    </location>
</feature>
<feature type="transmembrane region" description="Helical" evidence="1">
    <location>
        <begin position="427"/>
        <end position="446"/>
    </location>
</feature>
<reference evidence="3 4" key="1">
    <citation type="journal article" date="2009" name="J. Bacteriol.">
        <title>Genome sequence of Azotobacter vinelandii, an obligate aerobe specialized to support diverse anaerobic metabolic processes.</title>
        <authorList>
            <person name="Setubal J.C."/>
            <person name="dos Santos P."/>
            <person name="Goldman B.S."/>
            <person name="Ertesvag H."/>
            <person name="Espin G."/>
            <person name="Rubio L.M."/>
            <person name="Valla S."/>
            <person name="Almeida N.F."/>
            <person name="Balasubramanian D."/>
            <person name="Cromes L."/>
            <person name="Curatti L."/>
            <person name="Du Z."/>
            <person name="Godsy E."/>
            <person name="Goodner B."/>
            <person name="Hellner-Burris K."/>
            <person name="Hernandez J.A."/>
            <person name="Houmiel K."/>
            <person name="Imperial J."/>
            <person name="Kennedy C."/>
            <person name="Larson T.J."/>
            <person name="Latreille P."/>
            <person name="Ligon L.S."/>
            <person name="Lu J."/>
            <person name="Maerk M."/>
            <person name="Miller N.M."/>
            <person name="Norton S."/>
            <person name="O'Carroll I.P."/>
            <person name="Paulsen I."/>
            <person name="Raulfs E.C."/>
            <person name="Roemer R."/>
            <person name="Rosser J."/>
            <person name="Segura D."/>
            <person name="Slater S."/>
            <person name="Stricklin S.L."/>
            <person name="Studholme D.J."/>
            <person name="Sun J."/>
            <person name="Viana C.J."/>
            <person name="Wallin E."/>
            <person name="Wang B."/>
            <person name="Wheeler C."/>
            <person name="Zhu H."/>
            <person name="Dean D.R."/>
            <person name="Dixon R."/>
            <person name="Wood D."/>
        </authorList>
    </citation>
    <scope>NUCLEOTIDE SEQUENCE [LARGE SCALE GENOMIC DNA]</scope>
    <source>
        <strain evidence="4">DJ / ATCC BAA-1303</strain>
    </source>
</reference>
<feature type="transmembrane region" description="Helical" evidence="1">
    <location>
        <begin position="166"/>
        <end position="190"/>
    </location>
</feature>
<keyword evidence="1" id="KW-1133">Transmembrane helix</keyword>
<dbReference type="KEGG" id="avn:Avin_16000"/>
<keyword evidence="4" id="KW-1185">Reference proteome</keyword>
<dbReference type="GeneID" id="88184889"/>
<accession>C1DRS7</accession>
<feature type="transmembrane region" description="Helical" evidence="1">
    <location>
        <begin position="202"/>
        <end position="222"/>
    </location>
</feature>